<evidence type="ECO:0000313" key="3">
    <source>
        <dbReference type="Proteomes" id="UP000198704"/>
    </source>
</evidence>
<dbReference type="InterPro" id="IPR033116">
    <property type="entry name" value="TRYPSIN_SER"/>
</dbReference>
<accession>A0A1H0BNF1</accession>
<feature type="signal peptide" evidence="1">
    <location>
        <begin position="1"/>
        <end position="25"/>
    </location>
</feature>
<dbReference type="SUPFAM" id="SSF50494">
    <property type="entry name" value="Trypsin-like serine proteases"/>
    <property type="match status" value="1"/>
</dbReference>
<feature type="chain" id="PRO_5011495786" description="Trypsin" evidence="1">
    <location>
        <begin position="26"/>
        <end position="271"/>
    </location>
</feature>
<sequence length="271" mass="29378">MVRTIANLILPVIVSMIGSTGAARAVDLVPYADLILVSGQRPFCHGIMIDRTLFTAAHCLKKGPAQMSILYLSQGAIKRVDLAAAAFQFPSRRSGSGSELDLGAVRIEQDLALDADGILSLSEHPIVTHLGHAENAYLEQRSGPFTDQQGPPFTRRRVLGLTYRGKMETRLKFVLRVPSGLPRDVVLDDDGHLVRAPADSLPVPEDESVCQGDSGSAVFAEINGTKNLIGFASAGEDDFRTGNRFCGNTLWITRLDRDGIAWIRERLGNPS</sequence>
<organism evidence="2 3">
    <name type="scientific">Methylobacterium phyllostachyos</name>
    <dbReference type="NCBI Taxonomy" id="582672"/>
    <lineage>
        <taxon>Bacteria</taxon>
        <taxon>Pseudomonadati</taxon>
        <taxon>Pseudomonadota</taxon>
        <taxon>Alphaproteobacteria</taxon>
        <taxon>Hyphomicrobiales</taxon>
        <taxon>Methylobacteriaceae</taxon>
        <taxon>Methylobacterium</taxon>
    </lineage>
</organism>
<dbReference type="Proteomes" id="UP000198704">
    <property type="component" value="Unassembled WGS sequence"/>
</dbReference>
<dbReference type="EMBL" id="FNHS01000008">
    <property type="protein sequence ID" value="SDN47095.1"/>
    <property type="molecule type" value="Genomic_DNA"/>
</dbReference>
<keyword evidence="3" id="KW-1185">Reference proteome</keyword>
<reference evidence="3" key="1">
    <citation type="submission" date="2016-10" db="EMBL/GenBank/DDBJ databases">
        <authorList>
            <person name="Varghese N."/>
            <person name="Submissions S."/>
        </authorList>
    </citation>
    <scope>NUCLEOTIDE SEQUENCE [LARGE SCALE GENOMIC DNA]</scope>
    <source>
        <strain evidence="3">BL47</strain>
    </source>
</reference>
<evidence type="ECO:0000256" key="1">
    <source>
        <dbReference type="SAM" id="SignalP"/>
    </source>
</evidence>
<evidence type="ECO:0000313" key="2">
    <source>
        <dbReference type="EMBL" id="SDN47095.1"/>
    </source>
</evidence>
<name>A0A1H0BNF1_9HYPH</name>
<proteinExistence type="predicted"/>
<dbReference type="InterPro" id="IPR009003">
    <property type="entry name" value="Peptidase_S1_PA"/>
</dbReference>
<dbReference type="PROSITE" id="PS00135">
    <property type="entry name" value="TRYPSIN_SER"/>
    <property type="match status" value="1"/>
</dbReference>
<evidence type="ECO:0008006" key="4">
    <source>
        <dbReference type="Google" id="ProtNLM"/>
    </source>
</evidence>
<dbReference type="OrthoDB" id="5290116at2"/>
<keyword evidence="1" id="KW-0732">Signal</keyword>
<dbReference type="RefSeq" id="WP_091716914.1">
    <property type="nucleotide sequence ID" value="NZ_FNHS01000008.1"/>
</dbReference>
<dbReference type="AlphaFoldDB" id="A0A1H0BNF1"/>
<gene>
    <name evidence="2" type="ORF">SAMN05216360_108236</name>
</gene>
<protein>
    <recommendedName>
        <fullName evidence="4">Trypsin</fullName>
    </recommendedName>
</protein>